<accession>A0ABP0HIG7</accession>
<dbReference type="InterPro" id="IPR020806">
    <property type="entry name" value="PKS_PP-bd"/>
</dbReference>
<dbReference type="SUPFAM" id="SSF47336">
    <property type="entry name" value="ACP-like"/>
    <property type="match status" value="1"/>
</dbReference>
<dbReference type="Pfam" id="PF00550">
    <property type="entry name" value="PP-binding"/>
    <property type="match status" value="1"/>
</dbReference>
<dbReference type="Pfam" id="PF13424">
    <property type="entry name" value="TPR_12"/>
    <property type="match status" value="1"/>
</dbReference>
<evidence type="ECO:0000313" key="4">
    <source>
        <dbReference type="EMBL" id="CAK8989139.1"/>
    </source>
</evidence>
<dbReference type="SUPFAM" id="SSF48452">
    <property type="entry name" value="TPR-like"/>
    <property type="match status" value="3"/>
</dbReference>
<name>A0ABP0HIG7_9DINO</name>
<dbReference type="SMART" id="SM00823">
    <property type="entry name" value="PKS_PP"/>
    <property type="match status" value="1"/>
</dbReference>
<dbReference type="InterPro" id="IPR019734">
    <property type="entry name" value="TPR_rpt"/>
</dbReference>
<dbReference type="InterPro" id="IPR011990">
    <property type="entry name" value="TPR-like_helical_dom_sf"/>
</dbReference>
<feature type="domain" description="Carrier" evidence="3">
    <location>
        <begin position="689"/>
        <end position="765"/>
    </location>
</feature>
<dbReference type="PANTHER" id="PTHR10098">
    <property type="entry name" value="RAPSYN-RELATED"/>
    <property type="match status" value="1"/>
</dbReference>
<proteinExistence type="predicted"/>
<dbReference type="PANTHER" id="PTHR10098:SF108">
    <property type="entry name" value="TETRATRICOPEPTIDE REPEAT PROTEIN 28"/>
    <property type="match status" value="1"/>
</dbReference>
<dbReference type="Gene3D" id="1.10.1200.10">
    <property type="entry name" value="ACP-like"/>
    <property type="match status" value="1"/>
</dbReference>
<organism evidence="4 5">
    <name type="scientific">Durusdinium trenchii</name>
    <dbReference type="NCBI Taxonomy" id="1381693"/>
    <lineage>
        <taxon>Eukaryota</taxon>
        <taxon>Sar</taxon>
        <taxon>Alveolata</taxon>
        <taxon>Dinophyceae</taxon>
        <taxon>Suessiales</taxon>
        <taxon>Symbiodiniaceae</taxon>
        <taxon>Durusdinium</taxon>
    </lineage>
</organism>
<gene>
    <name evidence="4" type="ORF">SCF082_LOCUS1691</name>
</gene>
<dbReference type="InterPro" id="IPR009081">
    <property type="entry name" value="PP-bd_ACP"/>
</dbReference>
<dbReference type="SMART" id="SM00028">
    <property type="entry name" value="TPR"/>
    <property type="match status" value="4"/>
</dbReference>
<dbReference type="Gene3D" id="1.25.40.10">
    <property type="entry name" value="Tetratricopeptide repeat domain"/>
    <property type="match status" value="3"/>
</dbReference>
<protein>
    <submittedName>
        <fullName evidence="4">Tetratricopeptide repeat protein 28 (TPR repeat protein 28) (TPR repeat-containing big gene cloned at Keio)</fullName>
    </submittedName>
</protein>
<evidence type="ECO:0000256" key="2">
    <source>
        <dbReference type="ARBA" id="ARBA00022553"/>
    </source>
</evidence>
<keyword evidence="5" id="KW-1185">Reference proteome</keyword>
<evidence type="ECO:0000259" key="3">
    <source>
        <dbReference type="PROSITE" id="PS50075"/>
    </source>
</evidence>
<keyword evidence="2" id="KW-0597">Phosphoprotein</keyword>
<reference evidence="4 5" key="1">
    <citation type="submission" date="2024-02" db="EMBL/GenBank/DDBJ databases">
        <authorList>
            <person name="Chen Y."/>
            <person name="Shah S."/>
            <person name="Dougan E. K."/>
            <person name="Thang M."/>
            <person name="Chan C."/>
        </authorList>
    </citation>
    <scope>NUCLEOTIDE SEQUENCE [LARGE SCALE GENOMIC DNA]</scope>
</reference>
<dbReference type="Proteomes" id="UP001642464">
    <property type="component" value="Unassembled WGS sequence"/>
</dbReference>
<keyword evidence="1" id="KW-0596">Phosphopantetheine</keyword>
<dbReference type="EMBL" id="CAXAMM010000814">
    <property type="protein sequence ID" value="CAK8989139.1"/>
    <property type="molecule type" value="Genomic_DNA"/>
</dbReference>
<evidence type="ECO:0000256" key="1">
    <source>
        <dbReference type="ARBA" id="ARBA00022450"/>
    </source>
</evidence>
<dbReference type="PROSITE" id="PS50075">
    <property type="entry name" value="CARRIER"/>
    <property type="match status" value="1"/>
</dbReference>
<dbReference type="Pfam" id="PF13374">
    <property type="entry name" value="TPR_10"/>
    <property type="match status" value="1"/>
</dbReference>
<evidence type="ECO:0000313" key="5">
    <source>
        <dbReference type="Proteomes" id="UP001642464"/>
    </source>
</evidence>
<dbReference type="InterPro" id="IPR036736">
    <property type="entry name" value="ACP-like_sf"/>
</dbReference>
<sequence length="776" mass="85070">MSQAEKAEKLLKDAELAQLHTQTDVSIRDATAAADVFRSLGDHAKTAEAMRILIAGKLRKADGARPVEALDLVNQELARFRELGSRIGEASMMLSLAEINTDRRGTRKREESLQMGLQALEIFKELDNKRLQVSALQHLSNVHIKFCDKGCAGKSGREATKYAQEALALARSLQGDPVQDKLYEASALHNVAVGKWYSECPFKDGLKAAKEALAIFRQLGLKKFQAAQLHSIADWHQRRGIGKQGLPYAEESLQIFQDIESGKGWESAALCTVVSALMDKDDTAGALKVAQEGVEKFRQKGDKQAEAQALDLLAGVYLASNEKDEALKLAEESLALFREVGDKRAESYVLHTVSQVQAKSENHEEAVKLVKESLVLAGELGDTREQAKCLAQLCRMHLLAREYKEAIEFAEEAQVVFQKSQDKCGEGVTLLNKASAHMGMGEIEIALQVAEDANAMFIQEEDKRQEATAHHFLYEIHTQAGNYEAALREAIMARTMFHKLGDQREEASMCLRVSCAHIQVLNNSRNLGRRETKKGCDGALKAAKEAVAIAKKFEREKAFLANAYSMMGQCQGMVGKMKEGLKSANEALRISEESSDRRGQAAALVTIGEIYSMNGKKDEARKFAHKSLDIAQKINDPQSQDAALQLLEHLEGKGKGKQDDYVEDTGAMAAPGGAEVSTGASEIGPYKGPTVDALIPRINEIAMQLVQTDELHQDAPLMDAGLDSLSMVQFRNALQQQFPGVPMPASLIFDNPSVRALGLNIHEELKSAHEAGRPLV</sequence>
<comment type="caution">
    <text evidence="4">The sequence shown here is derived from an EMBL/GenBank/DDBJ whole genome shotgun (WGS) entry which is preliminary data.</text>
</comment>